<accession>A0A1G8G908</accession>
<dbReference type="EMBL" id="FMYE01000001">
    <property type="protein sequence ID" value="SDB75248.1"/>
    <property type="molecule type" value="Genomic_DNA"/>
</dbReference>
<dbReference type="RefSeq" id="WP_074556398.1">
    <property type="nucleotide sequence ID" value="NZ_FMYE01000001.1"/>
</dbReference>
<evidence type="ECO:0000313" key="5">
    <source>
        <dbReference type="Proteomes" id="UP000183670"/>
    </source>
</evidence>
<dbReference type="PROSITE" id="PS51257">
    <property type="entry name" value="PROKAR_LIPOPROTEIN"/>
    <property type="match status" value="1"/>
</dbReference>
<gene>
    <name evidence="2" type="ORF">SAMN05192581_1001136</name>
    <name evidence="3" type="ORF">SAMN05192582_101751</name>
</gene>
<reference evidence="4 5" key="1">
    <citation type="submission" date="2016-10" db="EMBL/GenBank/DDBJ databases">
        <authorList>
            <person name="de Groot N.N."/>
        </authorList>
    </citation>
    <scope>NUCLEOTIDE SEQUENCE [LARGE SCALE GENOMIC DNA]</scope>
    <source>
        <strain evidence="2 5">NLAE-zl-C500</strain>
        <strain evidence="3 4">NLAE-zl-C57</strain>
    </source>
</reference>
<evidence type="ECO:0000256" key="1">
    <source>
        <dbReference type="SAM" id="SignalP"/>
    </source>
</evidence>
<dbReference type="AlphaFoldDB" id="A0A1G8G908"/>
<keyword evidence="1" id="KW-0732">Signal</keyword>
<dbReference type="Proteomes" id="UP000183670">
    <property type="component" value="Unassembled WGS sequence"/>
</dbReference>
<feature type="signal peptide" evidence="1">
    <location>
        <begin position="1"/>
        <end position="21"/>
    </location>
</feature>
<dbReference type="EMBL" id="FNDO01000017">
    <property type="protein sequence ID" value="SDH90888.1"/>
    <property type="molecule type" value="Genomic_DNA"/>
</dbReference>
<evidence type="ECO:0000313" key="2">
    <source>
        <dbReference type="EMBL" id="SDB75248.1"/>
    </source>
</evidence>
<evidence type="ECO:0000313" key="4">
    <source>
        <dbReference type="Proteomes" id="UP000181870"/>
    </source>
</evidence>
<dbReference type="Proteomes" id="UP000181870">
    <property type="component" value="Unassembled WGS sequence"/>
</dbReference>
<proteinExistence type="predicted"/>
<evidence type="ECO:0000313" key="3">
    <source>
        <dbReference type="EMBL" id="SDH90888.1"/>
    </source>
</evidence>
<evidence type="ECO:0008006" key="6">
    <source>
        <dbReference type="Google" id="ProtNLM"/>
    </source>
</evidence>
<feature type="chain" id="PRO_5010470517" description="DUF5018 domain-containing protein" evidence="1">
    <location>
        <begin position="22"/>
        <end position="404"/>
    </location>
</feature>
<protein>
    <recommendedName>
        <fullName evidence="6">DUF5018 domain-containing protein</fullName>
    </recommendedName>
</protein>
<organism evidence="3 4">
    <name type="scientific">Bacteroides ovatus</name>
    <dbReference type="NCBI Taxonomy" id="28116"/>
    <lineage>
        <taxon>Bacteria</taxon>
        <taxon>Pseudomonadati</taxon>
        <taxon>Bacteroidota</taxon>
        <taxon>Bacteroidia</taxon>
        <taxon>Bacteroidales</taxon>
        <taxon>Bacteroidaceae</taxon>
        <taxon>Bacteroides</taxon>
    </lineage>
</organism>
<sequence length="404" mass="44303">MKLLKYNLGILLCLTAIFFIACDSDDETIQQNPKPTIKFTKVGDEPVIAYPGTELCFSVEMTGTAGIKKVVTMLDSQEIPGSAKEYPENTDKDSYSVSYTIKSEEVGKTLNFVILATDNEEKKSTAEYVVYIQAAKPEIEIKIPNTAPETVTAGEVVAFDIEITSATTLRSIKTYLEGLEITDLTKETFENPNSDIYVFSYTTTDLNAGQTLLFTFEVMDANGGIVRSEYSVEVTRAVELDINEFYTLKIGAQASTDAGPFLNTTNGEIYVRDGAAAKSANIDITLFYSNGSYGYYFVSPSDASIEAIFKAPDAITTWEHRNSTKLKVIQMTPDEFLAINSAEMIQNLYTSSSEAEVEKLTDKLGVGSIIGFKTVTDKYGIIIVRSFASGSSKGNVTIDMKVEK</sequence>
<name>A0A1G8G908_BACOV</name>